<sequence>MKCVAVICATNSWRFSNWKSRGKCSGETKEETSLKKHQNTAMTIIRLLVDVSGLQRKQRKMSCSTK</sequence>
<evidence type="ECO:0000313" key="1">
    <source>
        <dbReference type="EMBL" id="KIL63941.1"/>
    </source>
</evidence>
<reference evidence="1 2" key="1">
    <citation type="submission" date="2014-04" db="EMBL/GenBank/DDBJ databases">
        <title>Evolutionary Origins and Diversification of the Mycorrhizal Mutualists.</title>
        <authorList>
            <consortium name="DOE Joint Genome Institute"/>
            <consortium name="Mycorrhizal Genomics Consortium"/>
            <person name="Kohler A."/>
            <person name="Kuo A."/>
            <person name="Nagy L.G."/>
            <person name="Floudas D."/>
            <person name="Copeland A."/>
            <person name="Barry K.W."/>
            <person name="Cichocki N."/>
            <person name="Veneault-Fourrey C."/>
            <person name="LaButti K."/>
            <person name="Lindquist E.A."/>
            <person name="Lipzen A."/>
            <person name="Lundell T."/>
            <person name="Morin E."/>
            <person name="Murat C."/>
            <person name="Riley R."/>
            <person name="Ohm R."/>
            <person name="Sun H."/>
            <person name="Tunlid A."/>
            <person name="Henrissat B."/>
            <person name="Grigoriev I.V."/>
            <person name="Hibbett D.S."/>
            <person name="Martin F."/>
        </authorList>
    </citation>
    <scope>NUCLEOTIDE SEQUENCE [LARGE SCALE GENOMIC DNA]</scope>
    <source>
        <strain evidence="1 2">Koide BX008</strain>
    </source>
</reference>
<proteinExistence type="predicted"/>
<protein>
    <submittedName>
        <fullName evidence="1">Uncharacterized protein</fullName>
    </submittedName>
</protein>
<dbReference type="AlphaFoldDB" id="A0A0C2X3X9"/>
<evidence type="ECO:0000313" key="2">
    <source>
        <dbReference type="Proteomes" id="UP000054549"/>
    </source>
</evidence>
<name>A0A0C2X3X9_AMAMK</name>
<dbReference type="InParanoid" id="A0A0C2X3X9"/>
<dbReference type="EMBL" id="KN818254">
    <property type="protein sequence ID" value="KIL63941.1"/>
    <property type="molecule type" value="Genomic_DNA"/>
</dbReference>
<keyword evidence="2" id="KW-1185">Reference proteome</keyword>
<dbReference type="HOGENOM" id="CLU_2830689_0_0_1"/>
<dbReference type="Proteomes" id="UP000054549">
    <property type="component" value="Unassembled WGS sequence"/>
</dbReference>
<gene>
    <name evidence="1" type="ORF">M378DRAFT_648256</name>
</gene>
<organism evidence="1 2">
    <name type="scientific">Amanita muscaria (strain Koide BX008)</name>
    <dbReference type="NCBI Taxonomy" id="946122"/>
    <lineage>
        <taxon>Eukaryota</taxon>
        <taxon>Fungi</taxon>
        <taxon>Dikarya</taxon>
        <taxon>Basidiomycota</taxon>
        <taxon>Agaricomycotina</taxon>
        <taxon>Agaricomycetes</taxon>
        <taxon>Agaricomycetidae</taxon>
        <taxon>Agaricales</taxon>
        <taxon>Pluteineae</taxon>
        <taxon>Amanitaceae</taxon>
        <taxon>Amanita</taxon>
    </lineage>
</organism>
<accession>A0A0C2X3X9</accession>